<sequence>MSDNESVLVNVLTKRINVLNYTTLDENEYNEAYFKHIGLTNVDIRSYQLHGIRWLIERYEKGHGAILSDEMGLGKTLQVMPDNSKAMMNSSSLFRQLD</sequence>
<dbReference type="Gene3D" id="3.40.50.10810">
    <property type="entry name" value="Tandem AAA-ATPase domain"/>
    <property type="match status" value="1"/>
</dbReference>
<protein>
    <recommendedName>
        <fullName evidence="3">SNF2 N-terminal domain-containing protein</fullName>
    </recommendedName>
</protein>
<keyword evidence="1" id="KW-0547">Nucleotide-binding</keyword>
<feature type="non-terminal residue" evidence="4">
    <location>
        <position position="98"/>
    </location>
</feature>
<dbReference type="GO" id="GO:0006281">
    <property type="term" value="P:DNA repair"/>
    <property type="evidence" value="ECO:0007669"/>
    <property type="project" value="InterPro"/>
</dbReference>
<dbReference type="InterPro" id="IPR027417">
    <property type="entry name" value="P-loop_NTPase"/>
</dbReference>
<reference evidence="4" key="1">
    <citation type="submission" date="2021-02" db="EMBL/GenBank/DDBJ databases">
        <authorList>
            <person name="Nowell W R."/>
        </authorList>
    </citation>
    <scope>NUCLEOTIDE SEQUENCE</scope>
</reference>
<dbReference type="GO" id="GO:0006338">
    <property type="term" value="P:chromatin remodeling"/>
    <property type="evidence" value="ECO:0007669"/>
    <property type="project" value="InterPro"/>
</dbReference>
<dbReference type="GO" id="GO:0005524">
    <property type="term" value="F:ATP binding"/>
    <property type="evidence" value="ECO:0007669"/>
    <property type="project" value="UniProtKB-KW"/>
</dbReference>
<evidence type="ECO:0000256" key="1">
    <source>
        <dbReference type="ARBA" id="ARBA00022741"/>
    </source>
</evidence>
<dbReference type="EMBL" id="CAJOBR010002898">
    <property type="protein sequence ID" value="CAF4711295.1"/>
    <property type="molecule type" value="Genomic_DNA"/>
</dbReference>
<keyword evidence="2" id="KW-0067">ATP-binding</keyword>
<dbReference type="PANTHER" id="PTHR47157">
    <property type="entry name" value="CHROMODOMAIN-HELICASE-DNA-BINDING PROTEIN 1-LIKE"/>
    <property type="match status" value="1"/>
</dbReference>
<name>A0A821J279_9BILA</name>
<evidence type="ECO:0000313" key="5">
    <source>
        <dbReference type="Proteomes" id="UP000663848"/>
    </source>
</evidence>
<dbReference type="InterPro" id="IPR000330">
    <property type="entry name" value="SNF2_N"/>
</dbReference>
<organism evidence="4 5">
    <name type="scientific">Rotaria socialis</name>
    <dbReference type="NCBI Taxonomy" id="392032"/>
    <lineage>
        <taxon>Eukaryota</taxon>
        <taxon>Metazoa</taxon>
        <taxon>Spiralia</taxon>
        <taxon>Gnathifera</taxon>
        <taxon>Rotifera</taxon>
        <taxon>Eurotatoria</taxon>
        <taxon>Bdelloidea</taxon>
        <taxon>Philodinida</taxon>
        <taxon>Philodinidae</taxon>
        <taxon>Rotaria</taxon>
    </lineage>
</organism>
<dbReference type="Proteomes" id="UP000663848">
    <property type="component" value="Unassembled WGS sequence"/>
</dbReference>
<dbReference type="Pfam" id="PF00176">
    <property type="entry name" value="SNF2-rel_dom"/>
    <property type="match status" value="1"/>
</dbReference>
<feature type="domain" description="SNF2 N-terminal" evidence="3">
    <location>
        <begin position="47"/>
        <end position="80"/>
    </location>
</feature>
<accession>A0A821J279</accession>
<evidence type="ECO:0000259" key="3">
    <source>
        <dbReference type="Pfam" id="PF00176"/>
    </source>
</evidence>
<dbReference type="InterPro" id="IPR031053">
    <property type="entry name" value="ALC1"/>
</dbReference>
<evidence type="ECO:0000256" key="2">
    <source>
        <dbReference type="ARBA" id="ARBA00022840"/>
    </source>
</evidence>
<comment type="caution">
    <text evidence="4">The sequence shown here is derived from an EMBL/GenBank/DDBJ whole genome shotgun (WGS) entry which is preliminary data.</text>
</comment>
<dbReference type="AlphaFoldDB" id="A0A821J279"/>
<evidence type="ECO:0000313" key="4">
    <source>
        <dbReference type="EMBL" id="CAF4711295.1"/>
    </source>
</evidence>
<dbReference type="InterPro" id="IPR038718">
    <property type="entry name" value="SNF2-like_sf"/>
</dbReference>
<dbReference type="PANTHER" id="PTHR47157:SF1">
    <property type="entry name" value="CHROMODOMAIN-HELICASE-DNA-BINDING PROTEIN 1-LIKE"/>
    <property type="match status" value="1"/>
</dbReference>
<dbReference type="SUPFAM" id="SSF52540">
    <property type="entry name" value="P-loop containing nucleoside triphosphate hydrolases"/>
    <property type="match status" value="1"/>
</dbReference>
<proteinExistence type="predicted"/>
<gene>
    <name evidence="4" type="ORF">QYT958_LOCUS18380</name>
</gene>
<dbReference type="GO" id="GO:0003678">
    <property type="term" value="F:DNA helicase activity"/>
    <property type="evidence" value="ECO:0007669"/>
    <property type="project" value="InterPro"/>
</dbReference>